<feature type="modified residue" description="4-aspartylphosphate" evidence="2">
    <location>
        <position position="58"/>
    </location>
</feature>
<reference evidence="5" key="1">
    <citation type="journal article" date="2017" name="Proc. Natl. Acad. Sci. U.S.A.">
        <title>Simulation of Deepwater Horizon oil plume reveals substrate specialization within a complex community of hydrocarbon-degraders.</title>
        <authorList>
            <person name="Hu P."/>
            <person name="Dubinsky E.A."/>
            <person name="Probst A.J."/>
            <person name="Wang J."/>
            <person name="Sieber C.M.K."/>
            <person name="Tom L.M."/>
            <person name="Gardinali P."/>
            <person name="Banfield J.F."/>
            <person name="Atlas R.M."/>
            <person name="Andersen G.L."/>
        </authorList>
    </citation>
    <scope>NUCLEOTIDE SEQUENCE [LARGE SCALE GENOMIC DNA]</scope>
</reference>
<dbReference type="Gene3D" id="3.40.50.2300">
    <property type="match status" value="1"/>
</dbReference>
<dbReference type="PANTHER" id="PTHR44591">
    <property type="entry name" value="STRESS RESPONSE REGULATOR PROTEIN 1"/>
    <property type="match status" value="1"/>
</dbReference>
<protein>
    <recommendedName>
        <fullName evidence="3">Response regulatory domain-containing protein</fullName>
    </recommendedName>
</protein>
<gene>
    <name evidence="4" type="ORF">A9Q84_01995</name>
</gene>
<dbReference type="SUPFAM" id="SSF52172">
    <property type="entry name" value="CheY-like"/>
    <property type="match status" value="1"/>
</dbReference>
<dbReference type="EMBL" id="MAAO01000002">
    <property type="protein sequence ID" value="OUR99822.1"/>
    <property type="molecule type" value="Genomic_DNA"/>
</dbReference>
<dbReference type="InterPro" id="IPR001789">
    <property type="entry name" value="Sig_transdc_resp-reg_receiver"/>
</dbReference>
<dbReference type="PROSITE" id="PS50110">
    <property type="entry name" value="RESPONSE_REGULATORY"/>
    <property type="match status" value="1"/>
</dbReference>
<evidence type="ECO:0000313" key="4">
    <source>
        <dbReference type="EMBL" id="OUR99822.1"/>
    </source>
</evidence>
<feature type="domain" description="Response regulatory" evidence="3">
    <location>
        <begin position="5"/>
        <end position="123"/>
    </location>
</feature>
<organism evidence="4 5">
    <name type="scientific">Halobacteriovorax marinus</name>
    <dbReference type="NCBI Taxonomy" id="97084"/>
    <lineage>
        <taxon>Bacteria</taxon>
        <taxon>Pseudomonadati</taxon>
        <taxon>Bdellovibrionota</taxon>
        <taxon>Bacteriovoracia</taxon>
        <taxon>Bacteriovoracales</taxon>
        <taxon>Halobacteriovoraceae</taxon>
        <taxon>Halobacteriovorax</taxon>
    </lineage>
</organism>
<dbReference type="PANTHER" id="PTHR44591:SF3">
    <property type="entry name" value="RESPONSE REGULATORY DOMAIN-CONTAINING PROTEIN"/>
    <property type="match status" value="1"/>
</dbReference>
<proteinExistence type="predicted"/>
<dbReference type="AlphaFoldDB" id="A0A1Y5FC92"/>
<dbReference type="SMART" id="SM00448">
    <property type="entry name" value="REC"/>
    <property type="match status" value="1"/>
</dbReference>
<keyword evidence="1 2" id="KW-0597">Phosphoprotein</keyword>
<name>A0A1Y5FC92_9BACT</name>
<evidence type="ECO:0000259" key="3">
    <source>
        <dbReference type="PROSITE" id="PS50110"/>
    </source>
</evidence>
<dbReference type="CDD" id="cd17536">
    <property type="entry name" value="REC_YesN-like"/>
    <property type="match status" value="1"/>
</dbReference>
<dbReference type="GO" id="GO:0000160">
    <property type="term" value="P:phosphorelay signal transduction system"/>
    <property type="evidence" value="ECO:0007669"/>
    <property type="project" value="InterPro"/>
</dbReference>
<evidence type="ECO:0000256" key="1">
    <source>
        <dbReference type="ARBA" id="ARBA00022553"/>
    </source>
</evidence>
<evidence type="ECO:0000256" key="2">
    <source>
        <dbReference type="PROSITE-ProRule" id="PRU00169"/>
    </source>
</evidence>
<evidence type="ECO:0000313" key="5">
    <source>
        <dbReference type="Proteomes" id="UP000196531"/>
    </source>
</evidence>
<dbReference type="InterPro" id="IPR011006">
    <property type="entry name" value="CheY-like_superfamily"/>
</dbReference>
<accession>A0A1Y5FC92</accession>
<comment type="caution">
    <text evidence="4">The sequence shown here is derived from an EMBL/GenBank/DDBJ whole genome shotgun (WGS) entry which is preliminary data.</text>
</comment>
<dbReference type="Pfam" id="PF00072">
    <property type="entry name" value="Response_reg"/>
    <property type="match status" value="1"/>
</dbReference>
<dbReference type="Proteomes" id="UP000196531">
    <property type="component" value="Unassembled WGS sequence"/>
</dbReference>
<sequence length="184" mass="21491">MDLIKVLIADDEPEVRDLLEFEVRESFEGIELEFYFAGDGVEAVEIIKIHNPDIILTDLKMPKMDGVNLMKATRELKKTPSIIMITAYGSYEHVLDAMHLGAFDFFEKPFDEELLKMSLTRVKNFIQFKRSMYEQITLFLKDDNVRDETIEQVFEFVESIAKERYAVLGERLIRELRNQKAKAS</sequence>
<dbReference type="InterPro" id="IPR050595">
    <property type="entry name" value="Bact_response_regulator"/>
</dbReference>